<dbReference type="PROSITE" id="PS00086">
    <property type="entry name" value="CYTOCHROME_P450"/>
    <property type="match status" value="1"/>
</dbReference>
<reference evidence="16" key="1">
    <citation type="submission" date="2023-01" db="EMBL/GenBank/DDBJ databases">
        <title>Key to firefly adult light organ development and bioluminescence: homeobox transcription factors regulate luciferase expression and transportation to peroxisome.</title>
        <authorList>
            <person name="Fu X."/>
        </authorList>
    </citation>
    <scope>NUCLEOTIDE SEQUENCE [LARGE SCALE GENOMIC DNA]</scope>
</reference>
<evidence type="ECO:0000256" key="2">
    <source>
        <dbReference type="ARBA" id="ARBA00003690"/>
    </source>
</evidence>
<evidence type="ECO:0000256" key="5">
    <source>
        <dbReference type="ARBA" id="ARBA00010617"/>
    </source>
</evidence>
<evidence type="ECO:0000256" key="11">
    <source>
        <dbReference type="ARBA" id="ARBA00023004"/>
    </source>
</evidence>
<sequence>MLVNWLLVLVALWCVRYYWSRRRLYQCARQRPSPFALPFVGNAFYLFGHSRDIFDKVFKFHSIFASPTPLWLGSHLFFIIWDPQNLKIVLNNQNCLRKSFFYKYIEDAIGRGLISHDVPKWKRHRKMIGLIFNKKVLNSFVEIFYNKSLILSQRFEKLAGENTDVFDVFSCFAVDVLMQTGVGVDANAQTSDCHQAQWFNTAKDVTFIRMNNIFYHFDFIFRLSSYSKQFYQAINNIETMIGSVVKEQIALNLKQNTFLQQLIEASNGDDDFTETDLIEEVITFLIGGNDTVSTTLSYTLMVLGMYPDIQEKIYVEVKNTVGLDQPITHTDLFDPDRFGSEVIRDPYSWIPFSSGPRNCVAFKYAFMVMKVAIATLIRNYQFSSTYKNVADIKFQANLLLKPIDGFKVSVQLRK</sequence>
<evidence type="ECO:0000313" key="15">
    <source>
        <dbReference type="EMBL" id="KAK4877860.1"/>
    </source>
</evidence>
<comment type="cofactor">
    <cofactor evidence="1">
        <name>heme</name>
        <dbReference type="ChEBI" id="CHEBI:30413"/>
    </cofactor>
</comment>
<dbReference type="PRINTS" id="PR00463">
    <property type="entry name" value="EP450I"/>
</dbReference>
<evidence type="ECO:0000256" key="10">
    <source>
        <dbReference type="ARBA" id="ARBA00023002"/>
    </source>
</evidence>
<evidence type="ECO:0000256" key="4">
    <source>
        <dbReference type="ARBA" id="ARBA00004406"/>
    </source>
</evidence>
<accession>A0AAN7SQA4</accession>
<dbReference type="GO" id="GO:0005789">
    <property type="term" value="C:endoplasmic reticulum membrane"/>
    <property type="evidence" value="ECO:0007669"/>
    <property type="project" value="UniProtKB-SubCell"/>
</dbReference>
<keyword evidence="6 14" id="KW-0349">Heme</keyword>
<comment type="caution">
    <text evidence="15">The sequence shown here is derived from an EMBL/GenBank/DDBJ whole genome shotgun (WGS) entry which is preliminary data.</text>
</comment>
<dbReference type="GO" id="GO:0016705">
    <property type="term" value="F:oxidoreductase activity, acting on paired donors, with incorporation or reduction of molecular oxygen"/>
    <property type="evidence" value="ECO:0007669"/>
    <property type="project" value="InterPro"/>
</dbReference>
<comment type="function">
    <text evidence="2">May be involved in the metabolism of insect hormones and in the breakdown of synthetic insecticides.</text>
</comment>
<dbReference type="GO" id="GO:0005506">
    <property type="term" value="F:iron ion binding"/>
    <property type="evidence" value="ECO:0007669"/>
    <property type="project" value="InterPro"/>
</dbReference>
<dbReference type="InterPro" id="IPR017972">
    <property type="entry name" value="Cyt_P450_CS"/>
</dbReference>
<comment type="similarity">
    <text evidence="5 14">Belongs to the cytochrome P450 family.</text>
</comment>
<dbReference type="AlphaFoldDB" id="A0AAN7SQA4"/>
<dbReference type="PRINTS" id="PR00385">
    <property type="entry name" value="P450"/>
</dbReference>
<gene>
    <name evidence="15" type="ORF">RN001_010366</name>
</gene>
<evidence type="ECO:0000256" key="14">
    <source>
        <dbReference type="RuleBase" id="RU000461"/>
    </source>
</evidence>
<comment type="subcellular location">
    <subcellularLocation>
        <location evidence="4">Endoplasmic reticulum membrane</location>
        <topology evidence="4">Peripheral membrane protein</topology>
    </subcellularLocation>
    <subcellularLocation>
        <location evidence="3">Microsome membrane</location>
        <topology evidence="3">Peripheral membrane protein</topology>
    </subcellularLocation>
</comment>
<evidence type="ECO:0000256" key="12">
    <source>
        <dbReference type="ARBA" id="ARBA00023033"/>
    </source>
</evidence>
<evidence type="ECO:0000256" key="3">
    <source>
        <dbReference type="ARBA" id="ARBA00004174"/>
    </source>
</evidence>
<dbReference type="SUPFAM" id="SSF48264">
    <property type="entry name" value="Cytochrome P450"/>
    <property type="match status" value="1"/>
</dbReference>
<dbReference type="InterPro" id="IPR001128">
    <property type="entry name" value="Cyt_P450"/>
</dbReference>
<dbReference type="InterPro" id="IPR050196">
    <property type="entry name" value="Cytochrome_P450_Monoox"/>
</dbReference>
<evidence type="ECO:0000256" key="7">
    <source>
        <dbReference type="ARBA" id="ARBA00022723"/>
    </source>
</evidence>
<evidence type="ECO:0000256" key="6">
    <source>
        <dbReference type="ARBA" id="ARBA00022617"/>
    </source>
</evidence>
<dbReference type="Pfam" id="PF00067">
    <property type="entry name" value="p450"/>
    <property type="match status" value="2"/>
</dbReference>
<dbReference type="GO" id="GO:0020037">
    <property type="term" value="F:heme binding"/>
    <property type="evidence" value="ECO:0007669"/>
    <property type="project" value="InterPro"/>
</dbReference>
<organism evidence="15 16">
    <name type="scientific">Aquatica leii</name>
    <dbReference type="NCBI Taxonomy" id="1421715"/>
    <lineage>
        <taxon>Eukaryota</taxon>
        <taxon>Metazoa</taxon>
        <taxon>Ecdysozoa</taxon>
        <taxon>Arthropoda</taxon>
        <taxon>Hexapoda</taxon>
        <taxon>Insecta</taxon>
        <taxon>Pterygota</taxon>
        <taxon>Neoptera</taxon>
        <taxon>Endopterygota</taxon>
        <taxon>Coleoptera</taxon>
        <taxon>Polyphaga</taxon>
        <taxon>Elateriformia</taxon>
        <taxon>Elateroidea</taxon>
        <taxon>Lampyridae</taxon>
        <taxon>Luciolinae</taxon>
        <taxon>Aquatica</taxon>
    </lineage>
</organism>
<keyword evidence="11 14" id="KW-0408">Iron</keyword>
<dbReference type="PANTHER" id="PTHR24291:SF189">
    <property type="entry name" value="CYTOCHROME P450 4C3-RELATED"/>
    <property type="match status" value="1"/>
</dbReference>
<dbReference type="GO" id="GO:0004497">
    <property type="term" value="F:monooxygenase activity"/>
    <property type="evidence" value="ECO:0007669"/>
    <property type="project" value="UniProtKB-KW"/>
</dbReference>
<dbReference type="InterPro" id="IPR036396">
    <property type="entry name" value="Cyt_P450_sf"/>
</dbReference>
<proteinExistence type="inferred from homology"/>
<keyword evidence="13" id="KW-0472">Membrane</keyword>
<dbReference type="Gene3D" id="1.10.630.10">
    <property type="entry name" value="Cytochrome P450"/>
    <property type="match status" value="2"/>
</dbReference>
<dbReference type="PANTHER" id="PTHR24291">
    <property type="entry name" value="CYTOCHROME P450 FAMILY 4"/>
    <property type="match status" value="1"/>
</dbReference>
<keyword evidence="12 14" id="KW-0503">Monooxygenase</keyword>
<keyword evidence="10 14" id="KW-0560">Oxidoreductase</keyword>
<keyword evidence="7 14" id="KW-0479">Metal-binding</keyword>
<evidence type="ECO:0000256" key="9">
    <source>
        <dbReference type="ARBA" id="ARBA00022848"/>
    </source>
</evidence>
<evidence type="ECO:0000256" key="13">
    <source>
        <dbReference type="ARBA" id="ARBA00023136"/>
    </source>
</evidence>
<evidence type="ECO:0008006" key="17">
    <source>
        <dbReference type="Google" id="ProtNLM"/>
    </source>
</evidence>
<evidence type="ECO:0000313" key="16">
    <source>
        <dbReference type="Proteomes" id="UP001353858"/>
    </source>
</evidence>
<keyword evidence="8" id="KW-0256">Endoplasmic reticulum</keyword>
<name>A0AAN7SQA4_9COLE</name>
<keyword evidence="16" id="KW-1185">Reference proteome</keyword>
<evidence type="ECO:0000256" key="1">
    <source>
        <dbReference type="ARBA" id="ARBA00001971"/>
    </source>
</evidence>
<dbReference type="Proteomes" id="UP001353858">
    <property type="component" value="Unassembled WGS sequence"/>
</dbReference>
<protein>
    <recommendedName>
        <fullName evidence="17">Cytochrome P450</fullName>
    </recommendedName>
</protein>
<dbReference type="EMBL" id="JARPUR010000004">
    <property type="protein sequence ID" value="KAK4877860.1"/>
    <property type="molecule type" value="Genomic_DNA"/>
</dbReference>
<keyword evidence="9" id="KW-0492">Microsome</keyword>
<evidence type="ECO:0000256" key="8">
    <source>
        <dbReference type="ARBA" id="ARBA00022824"/>
    </source>
</evidence>
<dbReference type="InterPro" id="IPR002401">
    <property type="entry name" value="Cyt_P450_E_grp-I"/>
</dbReference>